<dbReference type="SMART" id="SM00563">
    <property type="entry name" value="PlsC"/>
    <property type="match status" value="1"/>
</dbReference>
<evidence type="ECO:0000313" key="8">
    <source>
        <dbReference type="Proteomes" id="UP000813824"/>
    </source>
</evidence>
<evidence type="ECO:0000256" key="5">
    <source>
        <dbReference type="SAM" id="MobiDB-lite"/>
    </source>
</evidence>
<dbReference type="GO" id="GO:0003841">
    <property type="term" value="F:1-acylglycerol-3-phosphate O-acyltransferase activity"/>
    <property type="evidence" value="ECO:0007669"/>
    <property type="project" value="UniProtKB-UniRule"/>
</dbReference>
<dbReference type="NCBIfam" id="TIGR00530">
    <property type="entry name" value="AGP_acyltrn"/>
    <property type="match status" value="1"/>
</dbReference>
<keyword evidence="4" id="KW-1208">Phospholipid metabolism</keyword>
<feature type="compositionally biased region" description="Polar residues" evidence="5">
    <location>
        <begin position="282"/>
        <end position="298"/>
    </location>
</feature>
<evidence type="ECO:0000256" key="2">
    <source>
        <dbReference type="ARBA" id="ARBA00022679"/>
    </source>
</evidence>
<protein>
    <recommendedName>
        <fullName evidence="4">1-acyl-sn-glycerol-3-phosphate acyltransferase</fullName>
        <ecNumber evidence="4">2.3.1.51</ecNumber>
    </recommendedName>
</protein>
<keyword evidence="2 4" id="KW-0808">Transferase</keyword>
<feature type="compositionally biased region" description="Polar residues" evidence="5">
    <location>
        <begin position="316"/>
        <end position="336"/>
    </location>
</feature>
<keyword evidence="3 4" id="KW-0012">Acyltransferase</keyword>
<name>A0A8K0UK80_9AGAR</name>
<feature type="region of interest" description="Disordered" evidence="5">
    <location>
        <begin position="272"/>
        <end position="363"/>
    </location>
</feature>
<dbReference type="OrthoDB" id="202234at2759"/>
<keyword evidence="8" id="KW-1185">Reference proteome</keyword>
<reference evidence="7" key="1">
    <citation type="journal article" date="2021" name="New Phytol.">
        <title>Evolutionary innovations through gain and loss of genes in the ectomycorrhizal Boletales.</title>
        <authorList>
            <person name="Wu G."/>
            <person name="Miyauchi S."/>
            <person name="Morin E."/>
            <person name="Kuo A."/>
            <person name="Drula E."/>
            <person name="Varga T."/>
            <person name="Kohler A."/>
            <person name="Feng B."/>
            <person name="Cao Y."/>
            <person name="Lipzen A."/>
            <person name="Daum C."/>
            <person name="Hundley H."/>
            <person name="Pangilinan J."/>
            <person name="Johnson J."/>
            <person name="Barry K."/>
            <person name="LaButti K."/>
            <person name="Ng V."/>
            <person name="Ahrendt S."/>
            <person name="Min B."/>
            <person name="Choi I.G."/>
            <person name="Park H."/>
            <person name="Plett J.M."/>
            <person name="Magnuson J."/>
            <person name="Spatafora J.W."/>
            <person name="Nagy L.G."/>
            <person name="Henrissat B."/>
            <person name="Grigoriev I.V."/>
            <person name="Yang Z.L."/>
            <person name="Xu J."/>
            <person name="Martin F.M."/>
        </authorList>
    </citation>
    <scope>NUCLEOTIDE SEQUENCE</scope>
    <source>
        <strain evidence="7">KKN 215</strain>
    </source>
</reference>
<comment type="caution">
    <text evidence="7">The sequence shown here is derived from an EMBL/GenBank/DDBJ whole genome shotgun (WGS) entry which is preliminary data.</text>
</comment>
<evidence type="ECO:0000313" key="7">
    <source>
        <dbReference type="EMBL" id="KAH8096704.1"/>
    </source>
</evidence>
<dbReference type="PANTHER" id="PTHR10434">
    <property type="entry name" value="1-ACYL-SN-GLYCEROL-3-PHOSPHATE ACYLTRANSFERASE"/>
    <property type="match status" value="1"/>
</dbReference>
<dbReference type="EMBL" id="JAEVFJ010000023">
    <property type="protein sequence ID" value="KAH8096704.1"/>
    <property type="molecule type" value="Genomic_DNA"/>
</dbReference>
<dbReference type="PANTHER" id="PTHR10434:SF11">
    <property type="entry name" value="1-ACYL-SN-GLYCEROL-3-PHOSPHATE ACYLTRANSFERASE"/>
    <property type="match status" value="1"/>
</dbReference>
<keyword evidence="4" id="KW-0444">Lipid biosynthesis</keyword>
<evidence type="ECO:0000256" key="1">
    <source>
        <dbReference type="ARBA" id="ARBA00008655"/>
    </source>
</evidence>
<comment type="domain">
    <text evidence="4">The HXXXXD motif is essential for acyltransferase activity and may constitute the binding site for the phosphate moiety of the glycerol-3-phosphate.</text>
</comment>
<organism evidence="7 8">
    <name type="scientific">Cristinia sonorae</name>
    <dbReference type="NCBI Taxonomy" id="1940300"/>
    <lineage>
        <taxon>Eukaryota</taxon>
        <taxon>Fungi</taxon>
        <taxon>Dikarya</taxon>
        <taxon>Basidiomycota</taxon>
        <taxon>Agaricomycotina</taxon>
        <taxon>Agaricomycetes</taxon>
        <taxon>Agaricomycetidae</taxon>
        <taxon>Agaricales</taxon>
        <taxon>Pleurotineae</taxon>
        <taxon>Stephanosporaceae</taxon>
        <taxon>Cristinia</taxon>
    </lineage>
</organism>
<comment type="similarity">
    <text evidence="1 4">Belongs to the 1-acyl-sn-glycerol-3-phosphate acyltransferase family.</text>
</comment>
<dbReference type="Pfam" id="PF01553">
    <property type="entry name" value="Acyltransferase"/>
    <property type="match status" value="1"/>
</dbReference>
<dbReference type="AlphaFoldDB" id="A0A8K0UK80"/>
<keyword evidence="4" id="KW-0594">Phospholipid biosynthesis</keyword>
<accession>A0A8K0UK80</accession>
<keyword evidence="4" id="KW-0443">Lipid metabolism</keyword>
<dbReference type="Proteomes" id="UP000813824">
    <property type="component" value="Unassembled WGS sequence"/>
</dbReference>
<dbReference type="SUPFAM" id="SSF69593">
    <property type="entry name" value="Glycerol-3-phosphate (1)-acyltransferase"/>
    <property type="match status" value="1"/>
</dbReference>
<gene>
    <name evidence="7" type="ORF">BXZ70DRAFT_1009699</name>
</gene>
<dbReference type="InterPro" id="IPR002123">
    <property type="entry name" value="Plipid/glycerol_acylTrfase"/>
</dbReference>
<dbReference type="GO" id="GO:0006654">
    <property type="term" value="P:phosphatidic acid biosynthetic process"/>
    <property type="evidence" value="ECO:0007669"/>
    <property type="project" value="TreeGrafter"/>
</dbReference>
<dbReference type="EC" id="2.3.1.51" evidence="4"/>
<comment type="catalytic activity">
    <reaction evidence="4">
        <text>a 1-acyl-sn-glycero-3-phosphate + an acyl-CoA = a 1,2-diacyl-sn-glycero-3-phosphate + CoA</text>
        <dbReference type="Rhea" id="RHEA:19709"/>
        <dbReference type="ChEBI" id="CHEBI:57287"/>
        <dbReference type="ChEBI" id="CHEBI:57970"/>
        <dbReference type="ChEBI" id="CHEBI:58342"/>
        <dbReference type="ChEBI" id="CHEBI:58608"/>
        <dbReference type="EC" id="2.3.1.51"/>
    </reaction>
</comment>
<dbReference type="GO" id="GO:0005783">
    <property type="term" value="C:endoplasmic reticulum"/>
    <property type="evidence" value="ECO:0007669"/>
    <property type="project" value="TreeGrafter"/>
</dbReference>
<evidence type="ECO:0000256" key="3">
    <source>
        <dbReference type="ARBA" id="ARBA00023315"/>
    </source>
</evidence>
<evidence type="ECO:0000256" key="4">
    <source>
        <dbReference type="RuleBase" id="RU361267"/>
    </source>
</evidence>
<feature type="compositionally biased region" description="Acidic residues" evidence="5">
    <location>
        <begin position="345"/>
        <end position="354"/>
    </location>
</feature>
<dbReference type="GO" id="GO:0016020">
    <property type="term" value="C:membrane"/>
    <property type="evidence" value="ECO:0007669"/>
    <property type="project" value="InterPro"/>
</dbReference>
<dbReference type="CDD" id="cd07989">
    <property type="entry name" value="LPLAT_AGPAT-like"/>
    <property type="match status" value="1"/>
</dbReference>
<evidence type="ECO:0000259" key="6">
    <source>
        <dbReference type="SMART" id="SM00563"/>
    </source>
</evidence>
<sequence>MFLMNYVFKPLAYVSLPVIVLRQIMDIAPPPIRYYIRLGLYLSTMSVCSIWGIICSLTLPLIGQRYNVNYVVARTFHALIKRVIDVKFVIEGEHHLYSTHPAVLVCNHQSMLDVGMLGVAFPKRAVIMAKKELQWVPLLGQFLSLNGAIFVDRGNNAKAVRSLTAAGETMKARDVSLWLFAEGTRSLREYPDMLPFKKGAFHIAVRSGVPIIPIVVENYWRLYRQGVFEPGTIKIKVLPPIETKNLSADDVTELSISVREMMVKTLREISVPVPPSAYPQDKQPSTAPSPPTLQQQQEADPLSAIPPVSAEPGDATPSSRAESRASTNFSEPSSPALSRRGESENGVETEEDEGMVLVGRPNP</sequence>
<dbReference type="InterPro" id="IPR004552">
    <property type="entry name" value="AGP_acyltrans"/>
</dbReference>
<feature type="domain" description="Phospholipid/glycerol acyltransferase" evidence="6">
    <location>
        <begin position="102"/>
        <end position="219"/>
    </location>
</feature>
<proteinExistence type="inferred from homology"/>